<dbReference type="EMBL" id="JBIACK010000003">
    <property type="protein sequence ID" value="MFE8700669.1"/>
    <property type="molecule type" value="Genomic_DNA"/>
</dbReference>
<evidence type="ECO:0000313" key="2">
    <source>
        <dbReference type="Proteomes" id="UP001601059"/>
    </source>
</evidence>
<sequence length="48" mass="5364">MVLNEDASTLYVANNKTNDISVIDMNTLKEETRIDVGIHPDGIAYLKK</sequence>
<comment type="caution">
    <text evidence="1">The sequence shown here is derived from an EMBL/GenBank/DDBJ whole genome shotgun (WGS) entry which is preliminary data.</text>
</comment>
<dbReference type="RefSeq" id="WP_389360532.1">
    <property type="nucleotide sequence ID" value="NZ_JBIACK010000003.1"/>
</dbReference>
<dbReference type="SUPFAM" id="SSF50974">
    <property type="entry name" value="Nitrous oxide reductase, N-terminal domain"/>
    <property type="match status" value="1"/>
</dbReference>
<name>A0ABW6K944_9BACI</name>
<dbReference type="InterPro" id="IPR015943">
    <property type="entry name" value="WD40/YVTN_repeat-like_dom_sf"/>
</dbReference>
<keyword evidence="2" id="KW-1185">Reference proteome</keyword>
<organism evidence="1 2">
    <name type="scientific">Cytobacillus spartinae</name>
    <dbReference type="NCBI Taxonomy" id="3299023"/>
    <lineage>
        <taxon>Bacteria</taxon>
        <taxon>Bacillati</taxon>
        <taxon>Bacillota</taxon>
        <taxon>Bacilli</taxon>
        <taxon>Bacillales</taxon>
        <taxon>Bacillaceae</taxon>
        <taxon>Cytobacillus</taxon>
    </lineage>
</organism>
<protein>
    <submittedName>
        <fullName evidence="1">YncE family protein</fullName>
    </submittedName>
</protein>
<gene>
    <name evidence="1" type="ORF">ACFYKX_08595</name>
</gene>
<accession>A0ABW6K944</accession>
<evidence type="ECO:0000313" key="1">
    <source>
        <dbReference type="EMBL" id="MFE8700669.1"/>
    </source>
</evidence>
<reference evidence="1 2" key="1">
    <citation type="submission" date="2024-08" db="EMBL/GenBank/DDBJ databases">
        <title>Two novel Cytobacillus novel species.</title>
        <authorList>
            <person name="Liu G."/>
        </authorList>
    </citation>
    <scope>NUCLEOTIDE SEQUENCE [LARGE SCALE GENOMIC DNA]</scope>
    <source>
        <strain evidence="1 2">FJAT-54145</strain>
    </source>
</reference>
<dbReference type="Gene3D" id="2.130.10.10">
    <property type="entry name" value="YVTN repeat-like/Quinoprotein amine dehydrogenase"/>
    <property type="match status" value="1"/>
</dbReference>
<dbReference type="InterPro" id="IPR011964">
    <property type="entry name" value="YVTN_b-propeller_repeat"/>
</dbReference>
<dbReference type="Proteomes" id="UP001601059">
    <property type="component" value="Unassembled WGS sequence"/>
</dbReference>
<proteinExistence type="predicted"/>
<dbReference type="InterPro" id="IPR011045">
    <property type="entry name" value="N2O_reductase_N"/>
</dbReference>
<dbReference type="NCBIfam" id="TIGR02276">
    <property type="entry name" value="beta_rpt_yvtn"/>
    <property type="match status" value="1"/>
</dbReference>